<accession>A0AC55CMS9</accession>
<dbReference type="Proteomes" id="UP000694863">
    <property type="component" value="Unplaced"/>
</dbReference>
<reference evidence="2" key="1">
    <citation type="submission" date="2025-08" db="UniProtKB">
        <authorList>
            <consortium name="RefSeq"/>
        </authorList>
    </citation>
    <scope>IDENTIFICATION</scope>
</reference>
<proteinExistence type="predicted"/>
<name>A0AC55CMS9_ECHTE</name>
<keyword evidence="1" id="KW-1185">Reference proteome</keyword>
<gene>
    <name evidence="2" type="primary">LOC123521156</name>
</gene>
<evidence type="ECO:0000313" key="1">
    <source>
        <dbReference type="Proteomes" id="UP000694863"/>
    </source>
</evidence>
<dbReference type="RefSeq" id="XP_045141409.1">
    <property type="nucleotide sequence ID" value="XM_045285474.1"/>
</dbReference>
<evidence type="ECO:0000313" key="2">
    <source>
        <dbReference type="RefSeq" id="XP_045141409.1"/>
    </source>
</evidence>
<protein>
    <submittedName>
        <fullName evidence="2">Synaptonemal complex protein 3-like</fullName>
    </submittedName>
</protein>
<sequence length="122" mass="14780">MSQAYALEHSQKFEMLFQQWDENAQKSKQQRENLRLLYEQQQSILHSLRVNQSLQLRKLKEMYEEFVKSIKELEEEEDNDYFNPESKMRQEMKALQNKLLLKAHEQEVARIRKSVESMIISS</sequence>
<organism evidence="1 2">
    <name type="scientific">Echinops telfairi</name>
    <name type="common">Lesser hedgehog tenrec</name>
    <dbReference type="NCBI Taxonomy" id="9371"/>
    <lineage>
        <taxon>Eukaryota</taxon>
        <taxon>Metazoa</taxon>
        <taxon>Chordata</taxon>
        <taxon>Craniata</taxon>
        <taxon>Vertebrata</taxon>
        <taxon>Euteleostomi</taxon>
        <taxon>Mammalia</taxon>
        <taxon>Eutheria</taxon>
        <taxon>Afrotheria</taxon>
        <taxon>Tenrecidae</taxon>
        <taxon>Tenrecinae</taxon>
        <taxon>Echinops</taxon>
    </lineage>
</organism>